<evidence type="ECO:0000313" key="2">
    <source>
        <dbReference type="EMBL" id="TCD70935.1"/>
    </source>
</evidence>
<protein>
    <recommendedName>
        <fullName evidence="1">N-acetyltransferase domain-containing protein</fullName>
    </recommendedName>
</protein>
<name>A0A4R0RVY3_9APHY</name>
<dbReference type="GO" id="GO:0016747">
    <property type="term" value="F:acyltransferase activity, transferring groups other than amino-acyl groups"/>
    <property type="evidence" value="ECO:0007669"/>
    <property type="project" value="InterPro"/>
</dbReference>
<evidence type="ECO:0000259" key="1">
    <source>
        <dbReference type="PROSITE" id="PS51186"/>
    </source>
</evidence>
<dbReference type="OrthoDB" id="2523549at2759"/>
<dbReference type="Proteomes" id="UP000292702">
    <property type="component" value="Unassembled WGS sequence"/>
</dbReference>
<proteinExistence type="predicted"/>
<dbReference type="Gene3D" id="3.40.630.30">
    <property type="match status" value="1"/>
</dbReference>
<sequence>MSSSSPFRAVHFEDPSAFIEATKEHDDSFMNFAIGALLDNLDPRQAASQAHWGGGLKTLMGVYRDHDLLVTVTKIAKDFSWIISAPRGAHLEDHEISLAIRPLVSLFSTKVDPKTFDKLLGPTKYVNAFLDAWVTHMHETGTLSLKLLDPYFLSKVCYAVRATLPKPTPEFSIHKVSVAGDEDVESLASLYVEFTSTGPNAGTMEEGRAVMSTAVQFKSIWICRATLPNTESTGDVVAGYVLMGRFTPRTVAIKNVFVSPAFRKRGIAETMVRAVTRYYLGATPLGFEGAPEGGPDGGIKEEVCLNVATPDAERLYLRTGFLVEKQDPATGKEGWYPSCWRGVEQIPKT</sequence>
<dbReference type="PROSITE" id="PS51186">
    <property type="entry name" value="GNAT"/>
    <property type="match status" value="1"/>
</dbReference>
<comment type="caution">
    <text evidence="2">The sequence shown here is derived from an EMBL/GenBank/DDBJ whole genome shotgun (WGS) entry which is preliminary data.</text>
</comment>
<dbReference type="CDD" id="cd04301">
    <property type="entry name" value="NAT_SF"/>
    <property type="match status" value="1"/>
</dbReference>
<dbReference type="AlphaFoldDB" id="A0A4R0RVY3"/>
<organism evidence="2 3">
    <name type="scientific">Steccherinum ochraceum</name>
    <dbReference type="NCBI Taxonomy" id="92696"/>
    <lineage>
        <taxon>Eukaryota</taxon>
        <taxon>Fungi</taxon>
        <taxon>Dikarya</taxon>
        <taxon>Basidiomycota</taxon>
        <taxon>Agaricomycotina</taxon>
        <taxon>Agaricomycetes</taxon>
        <taxon>Polyporales</taxon>
        <taxon>Steccherinaceae</taxon>
        <taxon>Steccherinum</taxon>
    </lineage>
</organism>
<dbReference type="SUPFAM" id="SSF55729">
    <property type="entry name" value="Acyl-CoA N-acyltransferases (Nat)"/>
    <property type="match status" value="1"/>
</dbReference>
<dbReference type="Pfam" id="PF00583">
    <property type="entry name" value="Acetyltransf_1"/>
    <property type="match status" value="1"/>
</dbReference>
<feature type="domain" description="N-acetyltransferase" evidence="1">
    <location>
        <begin position="171"/>
        <end position="342"/>
    </location>
</feature>
<dbReference type="InterPro" id="IPR000182">
    <property type="entry name" value="GNAT_dom"/>
</dbReference>
<reference evidence="2 3" key="1">
    <citation type="submission" date="2018-11" db="EMBL/GenBank/DDBJ databases">
        <title>Genome assembly of Steccherinum ochraceum LE-BIN_3174, the white-rot fungus of the Steccherinaceae family (The Residual Polyporoid clade, Polyporales, Basidiomycota).</title>
        <authorList>
            <person name="Fedorova T.V."/>
            <person name="Glazunova O.A."/>
            <person name="Landesman E.O."/>
            <person name="Moiseenko K.V."/>
            <person name="Psurtseva N.V."/>
            <person name="Savinova O.S."/>
            <person name="Shakhova N.V."/>
            <person name="Tyazhelova T.V."/>
            <person name="Vasina D.V."/>
        </authorList>
    </citation>
    <scope>NUCLEOTIDE SEQUENCE [LARGE SCALE GENOMIC DNA]</scope>
    <source>
        <strain evidence="2 3">LE-BIN_3174</strain>
    </source>
</reference>
<dbReference type="EMBL" id="RWJN01000012">
    <property type="protein sequence ID" value="TCD70935.1"/>
    <property type="molecule type" value="Genomic_DNA"/>
</dbReference>
<gene>
    <name evidence="2" type="ORF">EIP91_000841</name>
</gene>
<accession>A0A4R0RVY3</accession>
<dbReference type="InterPro" id="IPR016181">
    <property type="entry name" value="Acyl_CoA_acyltransferase"/>
</dbReference>
<keyword evidence="3" id="KW-1185">Reference proteome</keyword>
<evidence type="ECO:0000313" key="3">
    <source>
        <dbReference type="Proteomes" id="UP000292702"/>
    </source>
</evidence>